<proteinExistence type="predicted"/>
<accession>A0ABP1BJ38</accession>
<dbReference type="Proteomes" id="UP001497522">
    <property type="component" value="Chromosome 4"/>
</dbReference>
<sequence length="111" mass="12537">MGIPTSSPEENKGHYPNIEDFQEICEDSMFIHNGEMVAIILHAFVPPIEASEHVQTLGDLFRCGGTMLRTCSPESRIALFGHRICRGDLTMDRSRMKIPLRLKDGMNESNF</sequence>
<protein>
    <submittedName>
        <fullName evidence="1">Uncharacterized protein</fullName>
    </submittedName>
</protein>
<organism evidence="1 2">
    <name type="scientific">Sphagnum jensenii</name>
    <dbReference type="NCBI Taxonomy" id="128206"/>
    <lineage>
        <taxon>Eukaryota</taxon>
        <taxon>Viridiplantae</taxon>
        <taxon>Streptophyta</taxon>
        <taxon>Embryophyta</taxon>
        <taxon>Bryophyta</taxon>
        <taxon>Sphagnophytina</taxon>
        <taxon>Sphagnopsida</taxon>
        <taxon>Sphagnales</taxon>
        <taxon>Sphagnaceae</taxon>
        <taxon>Sphagnum</taxon>
    </lineage>
</organism>
<reference evidence="1" key="1">
    <citation type="submission" date="2024-03" db="EMBL/GenBank/DDBJ databases">
        <authorList>
            <consortium name="ELIXIR-Norway"/>
            <consortium name="Elixir Norway"/>
        </authorList>
    </citation>
    <scope>NUCLEOTIDE SEQUENCE</scope>
</reference>
<dbReference type="EMBL" id="OZ023705">
    <property type="protein sequence ID" value="CAK9875602.1"/>
    <property type="molecule type" value="Genomic_DNA"/>
</dbReference>
<gene>
    <name evidence="1" type="ORF">CSSPJE1EN2_LOCUS17850</name>
</gene>
<evidence type="ECO:0000313" key="1">
    <source>
        <dbReference type="EMBL" id="CAK9875602.1"/>
    </source>
</evidence>
<name>A0ABP1BJ38_9BRYO</name>
<evidence type="ECO:0000313" key="2">
    <source>
        <dbReference type="Proteomes" id="UP001497522"/>
    </source>
</evidence>
<keyword evidence="2" id="KW-1185">Reference proteome</keyword>